<organism evidence="2 3">
    <name type="scientific">Pleurodeles waltl</name>
    <name type="common">Iberian ribbed newt</name>
    <dbReference type="NCBI Taxonomy" id="8319"/>
    <lineage>
        <taxon>Eukaryota</taxon>
        <taxon>Metazoa</taxon>
        <taxon>Chordata</taxon>
        <taxon>Craniata</taxon>
        <taxon>Vertebrata</taxon>
        <taxon>Euteleostomi</taxon>
        <taxon>Amphibia</taxon>
        <taxon>Batrachia</taxon>
        <taxon>Caudata</taxon>
        <taxon>Salamandroidea</taxon>
        <taxon>Salamandridae</taxon>
        <taxon>Pleurodelinae</taxon>
        <taxon>Pleurodeles</taxon>
    </lineage>
</organism>
<comment type="caution">
    <text evidence="2">The sequence shown here is derived from an EMBL/GenBank/DDBJ whole genome shotgun (WGS) entry which is preliminary data.</text>
</comment>
<proteinExistence type="predicted"/>
<feature type="region of interest" description="Disordered" evidence="1">
    <location>
        <begin position="74"/>
        <end position="188"/>
    </location>
</feature>
<keyword evidence="3" id="KW-1185">Reference proteome</keyword>
<evidence type="ECO:0000256" key="1">
    <source>
        <dbReference type="SAM" id="MobiDB-lite"/>
    </source>
</evidence>
<reference evidence="2" key="1">
    <citation type="journal article" date="2022" name="bioRxiv">
        <title>Sequencing and chromosome-scale assembly of the giantPleurodeles waltlgenome.</title>
        <authorList>
            <person name="Brown T."/>
            <person name="Elewa A."/>
            <person name="Iarovenko S."/>
            <person name="Subramanian E."/>
            <person name="Araus A.J."/>
            <person name="Petzold A."/>
            <person name="Susuki M."/>
            <person name="Suzuki K.-i.T."/>
            <person name="Hayashi T."/>
            <person name="Toyoda A."/>
            <person name="Oliveira C."/>
            <person name="Osipova E."/>
            <person name="Leigh N.D."/>
            <person name="Simon A."/>
            <person name="Yun M.H."/>
        </authorList>
    </citation>
    <scope>NUCLEOTIDE SEQUENCE</scope>
    <source>
        <strain evidence="2">20211129_DDA</strain>
        <tissue evidence="2">Liver</tissue>
    </source>
</reference>
<feature type="compositionally biased region" description="Polar residues" evidence="1">
    <location>
        <begin position="77"/>
        <end position="86"/>
    </location>
</feature>
<dbReference type="AlphaFoldDB" id="A0AAV7T1X0"/>
<gene>
    <name evidence="2" type="ORF">NDU88_002261</name>
</gene>
<feature type="compositionally biased region" description="Basic and acidic residues" evidence="1">
    <location>
        <begin position="133"/>
        <end position="142"/>
    </location>
</feature>
<evidence type="ECO:0000313" key="3">
    <source>
        <dbReference type="Proteomes" id="UP001066276"/>
    </source>
</evidence>
<name>A0AAV7T1X0_PLEWA</name>
<sequence>MLHQLDEGRARLLAGHRYQDPRCLRQVPWPEVDSAIQAARQVGPCPLTSTTAPYPGGRPPLLRASRLRQALLRSQRSNSPPGTLFQQAPAAGPPRHFSHAPYRARACRSSEPGRPRTLLGPARYSSAPPKGAGARDRWDLGRHSSSARLPHGRRRPQSPCMPPDKPGRTQSSLSSRPPLLLAWPCPLG</sequence>
<accession>A0AAV7T1X0</accession>
<feature type="compositionally biased region" description="Low complexity" evidence="1">
    <location>
        <begin position="171"/>
        <end position="181"/>
    </location>
</feature>
<evidence type="ECO:0000313" key="2">
    <source>
        <dbReference type="EMBL" id="KAJ1170384.1"/>
    </source>
</evidence>
<dbReference type="Proteomes" id="UP001066276">
    <property type="component" value="Chromosome 4_1"/>
</dbReference>
<dbReference type="EMBL" id="JANPWB010000007">
    <property type="protein sequence ID" value="KAJ1170384.1"/>
    <property type="molecule type" value="Genomic_DNA"/>
</dbReference>
<protein>
    <submittedName>
        <fullName evidence="2">Uncharacterized protein</fullName>
    </submittedName>
</protein>